<accession>A0A1B2ADU0</accession>
<evidence type="ECO:0000313" key="2">
    <source>
        <dbReference type="Proteomes" id="UP000092932"/>
    </source>
</evidence>
<organism evidence="1 2">
    <name type="scientific">Tsuneonella dongtanensis</name>
    <dbReference type="NCBI Taxonomy" id="692370"/>
    <lineage>
        <taxon>Bacteria</taxon>
        <taxon>Pseudomonadati</taxon>
        <taxon>Pseudomonadota</taxon>
        <taxon>Alphaproteobacteria</taxon>
        <taxon>Sphingomonadales</taxon>
        <taxon>Erythrobacteraceae</taxon>
        <taxon>Tsuneonella</taxon>
    </lineage>
</organism>
<name>A0A1B2ADU0_9SPHN</name>
<protein>
    <submittedName>
        <fullName evidence="1">Uncharacterized protein</fullName>
    </submittedName>
</protein>
<evidence type="ECO:0000313" key="1">
    <source>
        <dbReference type="EMBL" id="ANY20319.1"/>
    </source>
</evidence>
<dbReference type="STRING" id="692370.A6F68_01809"/>
<reference evidence="1 2" key="1">
    <citation type="submission" date="2016-07" db="EMBL/GenBank/DDBJ databases">
        <title>Complete genome sequence of Altererythrobacter dongtanensis KCTC 22672, a type strain with esterase isolated from tidal flat.</title>
        <authorList>
            <person name="Cheng H."/>
            <person name="Wu Y.-H."/>
            <person name="Zhou P."/>
            <person name="Huo Y.-Y."/>
            <person name="Wang C.-S."/>
            <person name="Xu X.-W."/>
        </authorList>
    </citation>
    <scope>NUCLEOTIDE SEQUENCE [LARGE SCALE GENOMIC DNA]</scope>
    <source>
        <strain evidence="1 2">KCTC 22672</strain>
    </source>
</reference>
<dbReference type="EMBL" id="CP016591">
    <property type="protein sequence ID" value="ANY20319.1"/>
    <property type="molecule type" value="Genomic_DNA"/>
</dbReference>
<dbReference type="OrthoDB" id="7473760at2"/>
<keyword evidence="2" id="KW-1185">Reference proteome</keyword>
<dbReference type="Proteomes" id="UP000092932">
    <property type="component" value="Chromosome"/>
</dbReference>
<dbReference type="AlphaFoldDB" id="A0A1B2ADU0"/>
<dbReference type="RefSeq" id="WP_084001772.1">
    <property type="nucleotide sequence ID" value="NZ_CP016591.1"/>
</dbReference>
<sequence length="118" mass="12532">MFEPGHTPPPARRAPVGTAGRVREALVALTEGHGQVLRQSERPWASVTFEGARHAFDLAFSGPQAVAAGESFIDGLPDHEFAIPGQLVAEATVTAVDHTLAPEPRMVVTCELLLLKDA</sequence>
<dbReference type="KEGG" id="ado:A6F68_01809"/>
<gene>
    <name evidence="1" type="ORF">A6F68_01809</name>
</gene>
<dbReference type="PATRIC" id="fig|692370.5.peg.1822"/>
<proteinExistence type="predicted"/>